<dbReference type="InterPro" id="IPR000175">
    <property type="entry name" value="Na/ntran_symport"/>
</dbReference>
<evidence type="ECO:0000256" key="1">
    <source>
        <dbReference type="ARBA" id="ARBA00004141"/>
    </source>
</evidence>
<feature type="transmembrane region" description="Helical" evidence="7">
    <location>
        <begin position="229"/>
        <end position="252"/>
    </location>
</feature>
<dbReference type="PANTHER" id="PTHR11616:SF303">
    <property type="entry name" value="SODIUM- AND CHLORIDE-DEPENDENT GABA TRANSPORTER INE"/>
    <property type="match status" value="1"/>
</dbReference>
<feature type="transmembrane region" description="Helical" evidence="7">
    <location>
        <begin position="335"/>
        <end position="357"/>
    </location>
</feature>
<sequence>MLFLVGIPLLYMEIAVGIISERGPIASMKALCPSMKGVGYGSVILSFFYAGYFTTIISYILYYLGASLTIKLPWAEENEQFLNLDVNDTRPSSKIYFDDIVLQKSSSISDFGSIRPELVLALIATWITIYFCIFRGTAWIGKVIHFTAIMPYVILAALAIRGFTLPGASLGVQYLLGLGGKCDWSLLLTVKPWVTATAQTFGSIGIAYGSMIHYSALNDKKSSKDIFRDTFIIAIVNSLTSVAAAFIIFSVVGNISYTTQTPIADLGLEGMELVFVSYPRALAKIPFGPFWSALFFLSLFLLGLDSVFASVEVLIGGITEKFGHKKWCAREKITLYICFFLCLLTLPNMFQGGIYFFKLVDWYTCTQSTFFIGFFEVVTILYFYGVENLTKDLERATGHRTEEYLKIVLKYISPVLVGIITIVKFYDAQPIKYGDVEYPSWCLTFGQLLSLISISSVPIGFIHQIWSSKTAREELFGAKKTQLYGLMSFEIKNEEKKMSFEKSRLEPHTQHEHSNRTQPTAIDQYRRFPLLYPRTGKIAQKH</sequence>
<feature type="compositionally biased region" description="Basic and acidic residues" evidence="6">
    <location>
        <begin position="500"/>
        <end position="515"/>
    </location>
</feature>
<keyword evidence="3 7" id="KW-0812">Transmembrane</keyword>
<feature type="transmembrane region" description="Helical" evidence="7">
    <location>
        <begin position="438"/>
        <end position="462"/>
    </location>
</feature>
<feature type="transmembrane region" description="Helical" evidence="7">
    <location>
        <begin position="152"/>
        <end position="176"/>
    </location>
</feature>
<feature type="region of interest" description="Disordered" evidence="6">
    <location>
        <begin position="500"/>
        <end position="519"/>
    </location>
</feature>
<keyword evidence="4 7" id="KW-1133">Transmembrane helix</keyword>
<evidence type="ECO:0000256" key="2">
    <source>
        <dbReference type="ARBA" id="ARBA00022448"/>
    </source>
</evidence>
<name>A0ABN7SZW3_OIKDI</name>
<evidence type="ECO:0000313" key="9">
    <source>
        <dbReference type="Proteomes" id="UP001158576"/>
    </source>
</evidence>
<evidence type="ECO:0000256" key="4">
    <source>
        <dbReference type="ARBA" id="ARBA00022989"/>
    </source>
</evidence>
<dbReference type="PANTHER" id="PTHR11616">
    <property type="entry name" value="SODIUM/CHLORIDE DEPENDENT TRANSPORTER"/>
    <property type="match status" value="1"/>
</dbReference>
<evidence type="ECO:0000256" key="5">
    <source>
        <dbReference type="ARBA" id="ARBA00023136"/>
    </source>
</evidence>
<dbReference type="Proteomes" id="UP001158576">
    <property type="component" value="Chromosome 2"/>
</dbReference>
<keyword evidence="5 7" id="KW-0472">Membrane</keyword>
<feature type="transmembrane region" description="Helical" evidence="7">
    <location>
        <begin position="369"/>
        <end position="386"/>
    </location>
</feature>
<feature type="transmembrane region" description="Helical" evidence="7">
    <location>
        <begin position="407"/>
        <end position="426"/>
    </location>
</feature>
<keyword evidence="9" id="KW-1185">Reference proteome</keyword>
<proteinExistence type="predicted"/>
<evidence type="ECO:0000313" key="8">
    <source>
        <dbReference type="EMBL" id="CAG5110894.1"/>
    </source>
</evidence>
<dbReference type="PRINTS" id="PR00176">
    <property type="entry name" value="NANEUSMPORT"/>
</dbReference>
<protein>
    <submittedName>
        <fullName evidence="8">Oidioi.mRNA.OKI2018_I69.chr2.g5243.t1.cds</fullName>
    </submittedName>
</protein>
<feature type="transmembrane region" description="Helical" evidence="7">
    <location>
        <begin position="196"/>
        <end position="217"/>
    </location>
</feature>
<keyword evidence="2" id="KW-0813">Transport</keyword>
<feature type="transmembrane region" description="Helical" evidence="7">
    <location>
        <begin position="38"/>
        <end position="64"/>
    </location>
</feature>
<organism evidence="8 9">
    <name type="scientific">Oikopleura dioica</name>
    <name type="common">Tunicate</name>
    <dbReference type="NCBI Taxonomy" id="34765"/>
    <lineage>
        <taxon>Eukaryota</taxon>
        <taxon>Metazoa</taxon>
        <taxon>Chordata</taxon>
        <taxon>Tunicata</taxon>
        <taxon>Appendicularia</taxon>
        <taxon>Copelata</taxon>
        <taxon>Oikopleuridae</taxon>
        <taxon>Oikopleura</taxon>
    </lineage>
</organism>
<dbReference type="Pfam" id="PF00209">
    <property type="entry name" value="SNF"/>
    <property type="match status" value="1"/>
</dbReference>
<feature type="transmembrane region" description="Helical" evidence="7">
    <location>
        <begin position="118"/>
        <end position="140"/>
    </location>
</feature>
<evidence type="ECO:0000256" key="3">
    <source>
        <dbReference type="ARBA" id="ARBA00022692"/>
    </source>
</evidence>
<dbReference type="EMBL" id="OU015567">
    <property type="protein sequence ID" value="CAG5110894.1"/>
    <property type="molecule type" value="Genomic_DNA"/>
</dbReference>
<accession>A0ABN7SZW3</accession>
<feature type="transmembrane region" description="Helical" evidence="7">
    <location>
        <begin position="290"/>
        <end position="315"/>
    </location>
</feature>
<reference evidence="8 9" key="1">
    <citation type="submission" date="2021-04" db="EMBL/GenBank/DDBJ databases">
        <authorList>
            <person name="Bliznina A."/>
        </authorList>
    </citation>
    <scope>NUCLEOTIDE SEQUENCE [LARGE SCALE GENOMIC DNA]</scope>
</reference>
<dbReference type="InterPro" id="IPR037272">
    <property type="entry name" value="SNS_sf"/>
</dbReference>
<gene>
    <name evidence="8" type="ORF">OKIOD_LOCUS14008</name>
</gene>
<evidence type="ECO:0000256" key="6">
    <source>
        <dbReference type="SAM" id="MobiDB-lite"/>
    </source>
</evidence>
<dbReference type="SUPFAM" id="SSF161070">
    <property type="entry name" value="SNF-like"/>
    <property type="match status" value="1"/>
</dbReference>
<comment type="subcellular location">
    <subcellularLocation>
        <location evidence="1">Membrane</location>
        <topology evidence="1">Multi-pass membrane protein</topology>
    </subcellularLocation>
</comment>
<evidence type="ECO:0000256" key="7">
    <source>
        <dbReference type="SAM" id="Phobius"/>
    </source>
</evidence>
<dbReference type="PROSITE" id="PS50267">
    <property type="entry name" value="NA_NEUROTRAN_SYMP_3"/>
    <property type="match status" value="1"/>
</dbReference>